<name>A0AA35LVB5_9HYPO</name>
<feature type="compositionally biased region" description="Basic and acidic residues" evidence="1">
    <location>
        <begin position="132"/>
        <end position="167"/>
    </location>
</feature>
<feature type="compositionally biased region" description="Low complexity" evidence="1">
    <location>
        <begin position="290"/>
        <end position="307"/>
    </location>
</feature>
<proteinExistence type="predicted"/>
<dbReference type="Proteomes" id="UP001160390">
    <property type="component" value="Unassembled WGS sequence"/>
</dbReference>
<feature type="compositionally biased region" description="Low complexity" evidence="1">
    <location>
        <begin position="168"/>
        <end position="189"/>
    </location>
</feature>
<evidence type="ECO:0000313" key="3">
    <source>
        <dbReference type="Proteomes" id="UP001160390"/>
    </source>
</evidence>
<feature type="compositionally biased region" description="Polar residues" evidence="1">
    <location>
        <begin position="341"/>
        <end position="378"/>
    </location>
</feature>
<feature type="compositionally biased region" description="Basic and acidic residues" evidence="1">
    <location>
        <begin position="405"/>
        <end position="423"/>
    </location>
</feature>
<feature type="compositionally biased region" description="Low complexity" evidence="1">
    <location>
        <begin position="26"/>
        <end position="40"/>
    </location>
</feature>
<feature type="compositionally biased region" description="Polar residues" evidence="1">
    <location>
        <begin position="472"/>
        <end position="489"/>
    </location>
</feature>
<feature type="compositionally biased region" description="Low complexity" evidence="1">
    <location>
        <begin position="379"/>
        <end position="399"/>
    </location>
</feature>
<protein>
    <submittedName>
        <fullName evidence="2">Uncharacterized protein</fullName>
    </submittedName>
</protein>
<feature type="compositionally biased region" description="Basic and acidic residues" evidence="1">
    <location>
        <begin position="537"/>
        <end position="661"/>
    </location>
</feature>
<feature type="compositionally biased region" description="Basic and acidic residues" evidence="1">
    <location>
        <begin position="11"/>
        <end position="25"/>
    </location>
</feature>
<evidence type="ECO:0000313" key="2">
    <source>
        <dbReference type="EMBL" id="CAI6080501.1"/>
    </source>
</evidence>
<feature type="compositionally biased region" description="Basic and acidic residues" evidence="1">
    <location>
        <begin position="204"/>
        <end position="221"/>
    </location>
</feature>
<feature type="compositionally biased region" description="Polar residues" evidence="1">
    <location>
        <begin position="77"/>
        <end position="86"/>
    </location>
</feature>
<sequence length="740" mass="77740">MSGVKNLRAMFENKGDDPSPPDRGRSPGIPGNSGSNSPRPLSKVRSSFVAIEKDGVIGLRRDPSYEPSPSRRPPSTDMETASNSSVIGADDTYKTPRKRFGNDPIPESPRDISAPIGRDAFQEKLAAVAEKSNPKPEKPVEEVPAKPIEKPETVKQEPAKPVEKPVEKTVAAAAPTTKPAPAKPAVAATRARSNSPVKTSAPAEKAKPTAKDASKENEKPKGQARLAVAKPAVVRKAASTIGLAAANKSAAPTKPAAKTQAGPTKSTPSTAAKSSDAKPTSRLAERAAARKPATTTTTSSTNASKTTRPPPLKPTQASDTGFVKPKPKSPTKPVSLPASLTAPTASSVSKGNAARGQSKSSLQAPATTNRAPSRTSVAGSGTSSKPTKPTSTTTRSRPSLGVPPKKAEPEAAPRRESHVDESFLARMMRPTQASSSKTTEKVPLTPPKKTTHWVPSNGASGSRRSSSVRASTQPGSPSTARSVGSNAEESSLLAVDESAVEIEEPEPAAPAPAKQIAKAVEVAPAKEPKINTPQAEVKPKPEVEAKPEPKVEATPEPEGKPKDEIKSEPEPEIKAEPEVEAKPEPEVEETKPEPKVEEVKPEPEVEIKTEPEVEIKSEPEVKPTPEPEVKPEPVPEVEAKPEPESEVEVKAKPDVETKAEPEIETQPEAEANPEVAITSDAEVKPELQLPSADEKTADSTVQPDTGKDSISAPLPVEEEQAILTEEKKPEAKEVSAVASS</sequence>
<feature type="compositionally biased region" description="Basic and acidic residues" evidence="1">
    <location>
        <begin position="724"/>
        <end position="733"/>
    </location>
</feature>
<comment type="caution">
    <text evidence="2">The sequence shown here is derived from an EMBL/GenBank/DDBJ whole genome shotgun (WGS) entry which is preliminary data.</text>
</comment>
<feature type="compositionally biased region" description="Low complexity" evidence="1">
    <location>
        <begin position="456"/>
        <end position="471"/>
    </location>
</feature>
<organism evidence="2 3">
    <name type="scientific">Clonostachys chloroleuca</name>
    <dbReference type="NCBI Taxonomy" id="1926264"/>
    <lineage>
        <taxon>Eukaryota</taxon>
        <taxon>Fungi</taxon>
        <taxon>Dikarya</taxon>
        <taxon>Ascomycota</taxon>
        <taxon>Pezizomycotina</taxon>
        <taxon>Sordariomycetes</taxon>
        <taxon>Hypocreomycetidae</taxon>
        <taxon>Hypocreales</taxon>
        <taxon>Bionectriaceae</taxon>
        <taxon>Clonostachys</taxon>
    </lineage>
</organism>
<gene>
    <name evidence="2" type="ORF">CCHLO57077_00003774</name>
</gene>
<feature type="compositionally biased region" description="Low complexity" evidence="1">
    <location>
        <begin position="224"/>
        <end position="281"/>
    </location>
</feature>
<feature type="region of interest" description="Disordered" evidence="1">
    <location>
        <begin position="1"/>
        <end position="740"/>
    </location>
</feature>
<accession>A0AA35LVB5</accession>
<keyword evidence="3" id="KW-1185">Reference proteome</keyword>
<dbReference type="EMBL" id="CABFNP030000705">
    <property type="protein sequence ID" value="CAI6080501.1"/>
    <property type="molecule type" value="Genomic_DNA"/>
</dbReference>
<reference evidence="2" key="1">
    <citation type="submission" date="2023-01" db="EMBL/GenBank/DDBJ databases">
        <authorList>
            <person name="Piombo E."/>
        </authorList>
    </citation>
    <scope>NUCLEOTIDE SEQUENCE</scope>
</reference>
<evidence type="ECO:0000256" key="1">
    <source>
        <dbReference type="SAM" id="MobiDB-lite"/>
    </source>
</evidence>
<feature type="compositionally biased region" description="Basic and acidic residues" evidence="1">
    <location>
        <begin position="51"/>
        <end position="64"/>
    </location>
</feature>
<dbReference type="AlphaFoldDB" id="A0AA35LVB5"/>
<feature type="compositionally biased region" description="Low complexity" evidence="1">
    <location>
        <begin position="511"/>
        <end position="520"/>
    </location>
</feature>